<dbReference type="GeneID" id="106601590"/>
<dbReference type="AlphaFoldDB" id="A0A1S3RB67"/>
<gene>
    <name evidence="5" type="primary">LOC106601590</name>
</gene>
<proteinExistence type="predicted"/>
<dbReference type="PANTHER" id="PTHR14522">
    <property type="entry name" value="EMO2-RELATED"/>
    <property type="match status" value="1"/>
</dbReference>
<evidence type="ECO:0000256" key="2">
    <source>
        <dbReference type="SAM" id="MobiDB-lite"/>
    </source>
</evidence>
<organism evidence="4 5">
    <name type="scientific">Salmo salar</name>
    <name type="common">Atlantic salmon</name>
    <dbReference type="NCBI Taxonomy" id="8030"/>
    <lineage>
        <taxon>Eukaryota</taxon>
        <taxon>Metazoa</taxon>
        <taxon>Chordata</taxon>
        <taxon>Craniata</taxon>
        <taxon>Vertebrata</taxon>
        <taxon>Euteleostomi</taxon>
        <taxon>Actinopterygii</taxon>
        <taxon>Neopterygii</taxon>
        <taxon>Teleostei</taxon>
        <taxon>Protacanthopterygii</taxon>
        <taxon>Salmoniformes</taxon>
        <taxon>Salmonidae</taxon>
        <taxon>Salmoninae</taxon>
        <taxon>Salmo</taxon>
    </lineage>
</organism>
<protein>
    <submittedName>
        <fullName evidence="5">Proline-rich protein 14 isoform X4</fullName>
    </submittedName>
</protein>
<feature type="region of interest" description="Disordered" evidence="2">
    <location>
        <begin position="119"/>
        <end position="152"/>
    </location>
</feature>
<dbReference type="Pfam" id="PF15386">
    <property type="entry name" value="Tantalus"/>
    <property type="match status" value="1"/>
</dbReference>
<dbReference type="InterPro" id="IPR028149">
    <property type="entry name" value="Tantalus-like"/>
</dbReference>
<keyword evidence="4" id="KW-1185">Reference proteome</keyword>
<keyword evidence="1" id="KW-0597">Phosphoprotein</keyword>
<reference evidence="5" key="1">
    <citation type="submission" date="2025-08" db="UniProtKB">
        <authorList>
            <consortium name="RefSeq"/>
        </authorList>
    </citation>
    <scope>IDENTIFICATION</scope>
</reference>
<evidence type="ECO:0000313" key="4">
    <source>
        <dbReference type="Proteomes" id="UP001652741"/>
    </source>
</evidence>
<dbReference type="RefSeq" id="XP_014049381.2">
    <property type="nucleotide sequence ID" value="XM_014193906.2"/>
</dbReference>
<evidence type="ECO:0000256" key="1">
    <source>
        <dbReference type="ARBA" id="ARBA00022553"/>
    </source>
</evidence>
<feature type="domain" description="Tantalus-like" evidence="3">
    <location>
        <begin position="41"/>
        <end position="98"/>
    </location>
</feature>
<sequence length="181" mass="20416">MREEKALSDSEIKLETGKHEERRKVSSIRIRKALPKLLHNLTPMGLPKPIRVKKKEFSLEEVYTNKNFTKPPERRLETIFEVPLSRRDGSYSLLGQKRMKRFVEFPEVGVARKPRKPLVGAGAGGGLPRKAGVGSPFGRPKRGGCPSSKDHPTLNLQELDSLLCSKLDQLDSWLAFDQNIC</sequence>
<evidence type="ECO:0000259" key="3">
    <source>
        <dbReference type="Pfam" id="PF15386"/>
    </source>
</evidence>
<name>A0A1S3RB67_SALSA</name>
<evidence type="ECO:0000313" key="5">
    <source>
        <dbReference type="RefSeq" id="XP_014049381.2"/>
    </source>
</evidence>
<dbReference type="Proteomes" id="UP001652741">
    <property type="component" value="Chromosome ssa03"/>
</dbReference>
<dbReference type="InterPro" id="IPR026320">
    <property type="entry name" value="PRR14"/>
</dbReference>
<dbReference type="PANTHER" id="PTHR14522:SF2">
    <property type="entry name" value="PROLINE-RICH PROTEIN 14"/>
    <property type="match status" value="1"/>
</dbReference>
<accession>A0A1S3RB67</accession>